<dbReference type="SUPFAM" id="SSF48403">
    <property type="entry name" value="Ankyrin repeat"/>
    <property type="match status" value="2"/>
</dbReference>
<dbReference type="OrthoDB" id="4160321at2759"/>
<proteinExistence type="predicted"/>
<dbReference type="SMR" id="A2EDW4"/>
<dbReference type="Pfam" id="PF11929">
    <property type="entry name" value="DUF3447"/>
    <property type="match status" value="1"/>
</dbReference>
<dbReference type="eggNOG" id="KOG4177">
    <property type="taxonomic scope" value="Eukaryota"/>
</dbReference>
<keyword evidence="1" id="KW-0677">Repeat</keyword>
<evidence type="ECO:0000313" key="5">
    <source>
        <dbReference type="EMBL" id="EAY09180.1"/>
    </source>
</evidence>
<dbReference type="STRING" id="5722.A2EDW4"/>
<dbReference type="Pfam" id="PF12796">
    <property type="entry name" value="Ank_2"/>
    <property type="match status" value="3"/>
</dbReference>
<reference evidence="5" key="1">
    <citation type="submission" date="2006-10" db="EMBL/GenBank/DDBJ databases">
        <authorList>
            <person name="Amadeo P."/>
            <person name="Zhao Q."/>
            <person name="Wortman J."/>
            <person name="Fraser-Liggett C."/>
            <person name="Carlton J."/>
        </authorList>
    </citation>
    <scope>NUCLEOTIDE SEQUENCE</scope>
    <source>
        <strain evidence="5">G3</strain>
    </source>
</reference>
<dbReference type="InterPro" id="IPR020683">
    <property type="entry name" value="DUF3447"/>
</dbReference>
<evidence type="ECO:0000256" key="2">
    <source>
        <dbReference type="ARBA" id="ARBA00023043"/>
    </source>
</evidence>
<feature type="repeat" description="ANK" evidence="3">
    <location>
        <begin position="500"/>
        <end position="532"/>
    </location>
</feature>
<feature type="repeat" description="ANK" evidence="3">
    <location>
        <begin position="467"/>
        <end position="499"/>
    </location>
</feature>
<evidence type="ECO:0000256" key="1">
    <source>
        <dbReference type="ARBA" id="ARBA00022737"/>
    </source>
</evidence>
<dbReference type="SMART" id="SM00248">
    <property type="entry name" value="ANK"/>
    <property type="match status" value="10"/>
</dbReference>
<gene>
    <name evidence="5" type="ORF">TVAG_363950</name>
</gene>
<feature type="repeat" description="ANK" evidence="3">
    <location>
        <begin position="434"/>
        <end position="466"/>
    </location>
</feature>
<feature type="repeat" description="ANK" evidence="3">
    <location>
        <begin position="533"/>
        <end position="565"/>
    </location>
</feature>
<organism evidence="5 6">
    <name type="scientific">Trichomonas vaginalis (strain ATCC PRA-98 / G3)</name>
    <dbReference type="NCBI Taxonomy" id="412133"/>
    <lineage>
        <taxon>Eukaryota</taxon>
        <taxon>Metamonada</taxon>
        <taxon>Parabasalia</taxon>
        <taxon>Trichomonadida</taxon>
        <taxon>Trichomonadidae</taxon>
        <taxon>Trichomonas</taxon>
    </lineage>
</organism>
<sequence length="635" mass="71723">MSGLDFDLIKEVMSAYDDIFKLSSNDPAEVTKLFNQIKTVLINKLKIPISDLLQTINKACYFHDRYAEGYFLLVKQIIEDSPEPKQNPFRFCPTMHEYIVYIKDETIKNYFQNIWHQNAPYEWCSPHAEGDILNSVLNCVMNDDDTKFPIAIFNVADLDKYSFKHPVFDSLTLLEWCLYYGAEKCFNTLVKNFNTKITKKCLEMVFISGNISILKKCLKKKSPTQKCMSNAICAHNNQFVKIFSDDFSVNIHDCIFSRNFTLVITNKGELLDFARILCEFNLPELVIKIANDADHLIEETISDLPLICVAAQLNNVEFVKFLLEKGVSVNTKGEMGMTPLHYAAIYHCTEVARVLIENGAEIDAKDDKDWTPLHLASEKNNFETMKILIEKGADVNAKHDKDATTLHCAADHNCLEASKILVEHGADVNAVNSAGKTPLMYACNRNCTETALYLIEKGADIEKRSNDGTTAFLCACSSGDIVLVKKLIELGTDVNQRDDSGSTGLLRDIVCNNYEITKLLIENHADVNAKNDIKFTPLHYAATKNNKDLINLLLENGAKINEKEGIKNNTPLHMAVLSSAYDVIETLLEHGADCTIKNDYELTPLELTEYAKMGTRKMELLLHEKTEASRRNNNE</sequence>
<dbReference type="PROSITE" id="PS50088">
    <property type="entry name" value="ANK_REPEAT"/>
    <property type="match status" value="8"/>
</dbReference>
<dbReference type="VEuPathDB" id="TrichDB:TVAGG3_0948340"/>
<feature type="domain" description="DUF3447" evidence="4">
    <location>
        <begin position="193"/>
        <end position="262"/>
    </location>
</feature>
<reference evidence="5" key="2">
    <citation type="journal article" date="2007" name="Science">
        <title>Draft genome sequence of the sexually transmitted pathogen Trichomonas vaginalis.</title>
        <authorList>
            <person name="Carlton J.M."/>
            <person name="Hirt R.P."/>
            <person name="Silva J.C."/>
            <person name="Delcher A.L."/>
            <person name="Schatz M."/>
            <person name="Zhao Q."/>
            <person name="Wortman J.R."/>
            <person name="Bidwell S.L."/>
            <person name="Alsmark U.C.M."/>
            <person name="Besteiro S."/>
            <person name="Sicheritz-Ponten T."/>
            <person name="Noel C.J."/>
            <person name="Dacks J.B."/>
            <person name="Foster P.G."/>
            <person name="Simillion C."/>
            <person name="Van de Peer Y."/>
            <person name="Miranda-Saavedra D."/>
            <person name="Barton G.J."/>
            <person name="Westrop G.D."/>
            <person name="Mueller S."/>
            <person name="Dessi D."/>
            <person name="Fiori P.L."/>
            <person name="Ren Q."/>
            <person name="Paulsen I."/>
            <person name="Zhang H."/>
            <person name="Bastida-Corcuera F.D."/>
            <person name="Simoes-Barbosa A."/>
            <person name="Brown M.T."/>
            <person name="Hayes R.D."/>
            <person name="Mukherjee M."/>
            <person name="Okumura C.Y."/>
            <person name="Schneider R."/>
            <person name="Smith A.J."/>
            <person name="Vanacova S."/>
            <person name="Villalvazo M."/>
            <person name="Haas B.J."/>
            <person name="Pertea M."/>
            <person name="Feldblyum T.V."/>
            <person name="Utterback T.R."/>
            <person name="Shu C.L."/>
            <person name="Osoegawa K."/>
            <person name="de Jong P.J."/>
            <person name="Hrdy I."/>
            <person name="Horvathova L."/>
            <person name="Zubacova Z."/>
            <person name="Dolezal P."/>
            <person name="Malik S.B."/>
            <person name="Logsdon J.M. Jr."/>
            <person name="Henze K."/>
            <person name="Gupta A."/>
            <person name="Wang C.C."/>
            <person name="Dunne R.L."/>
            <person name="Upcroft J.A."/>
            <person name="Upcroft P."/>
            <person name="White O."/>
            <person name="Salzberg S.L."/>
            <person name="Tang P."/>
            <person name="Chiu C.-H."/>
            <person name="Lee Y.-S."/>
            <person name="Embley T.M."/>
            <person name="Coombs G.H."/>
            <person name="Mottram J.C."/>
            <person name="Tachezy J."/>
            <person name="Fraser-Liggett C.M."/>
            <person name="Johnson P.J."/>
        </authorList>
    </citation>
    <scope>NUCLEOTIDE SEQUENCE [LARGE SCALE GENOMIC DNA]</scope>
    <source>
        <strain evidence="5">G3</strain>
    </source>
</reference>
<dbReference type="KEGG" id="tva:4767096"/>
<dbReference type="EMBL" id="DS113363">
    <property type="protein sequence ID" value="EAY09180.1"/>
    <property type="molecule type" value="Genomic_DNA"/>
</dbReference>
<dbReference type="Gene3D" id="1.25.40.20">
    <property type="entry name" value="Ankyrin repeat-containing domain"/>
    <property type="match status" value="2"/>
</dbReference>
<dbReference type="VEuPathDB" id="TrichDB:TVAG_363950"/>
<dbReference type="InterPro" id="IPR050663">
    <property type="entry name" value="Ankyrin-SOCS_Box"/>
</dbReference>
<dbReference type="RefSeq" id="XP_001321403.1">
    <property type="nucleotide sequence ID" value="XM_001321368.1"/>
</dbReference>
<feature type="repeat" description="ANK" evidence="3">
    <location>
        <begin position="368"/>
        <end position="400"/>
    </location>
</feature>
<dbReference type="Pfam" id="PF00023">
    <property type="entry name" value="Ank"/>
    <property type="match status" value="2"/>
</dbReference>
<dbReference type="PANTHER" id="PTHR24193">
    <property type="entry name" value="ANKYRIN REPEAT PROTEIN"/>
    <property type="match status" value="1"/>
</dbReference>
<dbReference type="InterPro" id="IPR036770">
    <property type="entry name" value="Ankyrin_rpt-contain_sf"/>
</dbReference>
<dbReference type="PANTHER" id="PTHR24193:SF121">
    <property type="entry name" value="ADA2A-CONTAINING COMPLEX COMPONENT 3, ISOFORM D"/>
    <property type="match status" value="1"/>
</dbReference>
<feature type="repeat" description="ANK" evidence="3">
    <location>
        <begin position="401"/>
        <end position="433"/>
    </location>
</feature>
<dbReference type="InParanoid" id="A2EDW4"/>
<protein>
    <submittedName>
        <fullName evidence="5">Ankyrin repeat protein, putative</fullName>
    </submittedName>
</protein>
<dbReference type="InterPro" id="IPR002110">
    <property type="entry name" value="Ankyrin_rpt"/>
</dbReference>
<dbReference type="Proteomes" id="UP000001542">
    <property type="component" value="Unassembled WGS sequence"/>
</dbReference>
<keyword evidence="6" id="KW-1185">Reference proteome</keyword>
<evidence type="ECO:0000313" key="6">
    <source>
        <dbReference type="Proteomes" id="UP000001542"/>
    </source>
</evidence>
<keyword evidence="2 3" id="KW-0040">ANK repeat</keyword>
<accession>A2EDW4</accession>
<dbReference type="PRINTS" id="PR01415">
    <property type="entry name" value="ANKYRIN"/>
</dbReference>
<name>A2EDW4_TRIV3</name>
<evidence type="ECO:0000259" key="4">
    <source>
        <dbReference type="Pfam" id="PF11929"/>
    </source>
</evidence>
<evidence type="ECO:0000256" key="3">
    <source>
        <dbReference type="PROSITE-ProRule" id="PRU00023"/>
    </source>
</evidence>
<feature type="repeat" description="ANK" evidence="3">
    <location>
        <begin position="567"/>
        <end position="599"/>
    </location>
</feature>
<dbReference type="AlphaFoldDB" id="A2EDW4"/>
<feature type="repeat" description="ANK" evidence="3">
    <location>
        <begin position="335"/>
        <end position="367"/>
    </location>
</feature>
<dbReference type="PROSITE" id="PS50297">
    <property type="entry name" value="ANK_REP_REGION"/>
    <property type="match status" value="7"/>
</dbReference>